<name>A0A4D6DZ62_9CAUD</name>
<dbReference type="Proteomes" id="UP000297046">
    <property type="component" value="Segment"/>
</dbReference>
<dbReference type="EMBL" id="MK651787">
    <property type="protein sequence ID" value="QBZ71568.1"/>
    <property type="molecule type" value="Genomic_DNA"/>
</dbReference>
<evidence type="ECO:0000313" key="2">
    <source>
        <dbReference type="EMBL" id="QBZ71568.1"/>
    </source>
</evidence>
<dbReference type="KEGG" id="vg:55013141"/>
<feature type="transmembrane region" description="Helical" evidence="1">
    <location>
        <begin position="36"/>
        <end position="53"/>
    </location>
</feature>
<keyword evidence="1" id="KW-0812">Transmembrane</keyword>
<evidence type="ECO:0000313" key="3">
    <source>
        <dbReference type="Proteomes" id="UP000297046"/>
    </source>
</evidence>
<feature type="transmembrane region" description="Helical" evidence="1">
    <location>
        <begin position="12"/>
        <end position="30"/>
    </location>
</feature>
<proteinExistence type="predicted"/>
<evidence type="ECO:0000256" key="1">
    <source>
        <dbReference type="SAM" id="Phobius"/>
    </source>
</evidence>
<dbReference type="GeneID" id="55013141"/>
<keyword evidence="3" id="KW-1185">Reference proteome</keyword>
<protein>
    <submittedName>
        <fullName evidence="2">Uncharacterized protein</fullName>
    </submittedName>
</protein>
<accession>A0A4D6DZ62</accession>
<keyword evidence="1" id="KW-0472">Membrane</keyword>
<organism evidence="2 3">
    <name type="scientific">Escherichia phage Sortsne</name>
    <dbReference type="NCBI Taxonomy" id="2562456"/>
    <lineage>
        <taxon>Viruses</taxon>
        <taxon>Duplodnaviria</taxon>
        <taxon>Heunggongvirae</taxon>
        <taxon>Uroviricota</taxon>
        <taxon>Caudoviricetes</taxon>
        <taxon>Sortsnevirus</taxon>
        <taxon>Sortsnevirus sortsne</taxon>
    </lineage>
</organism>
<reference evidence="3" key="1">
    <citation type="submission" date="2019-03" db="EMBL/GenBank/DDBJ databases">
        <authorList>
            <person name="Olsen N.S."/>
            <person name="Kot W."/>
            <person name="Hansen L.H."/>
        </authorList>
    </citation>
    <scope>NUCLEOTIDE SEQUENCE [LARGE SCALE GENOMIC DNA]</scope>
</reference>
<sequence length="67" mass="7287">MKKLLMRIVTNITIMIAVYVVVMFFAPGHIKPGGLEAVAAALTLAVLVALDYVRDFIVKVLDQKGEA</sequence>
<dbReference type="RefSeq" id="YP_009821656.1">
    <property type="nucleotide sequence ID" value="NC_048178.1"/>
</dbReference>
<keyword evidence="1" id="KW-1133">Transmembrane helix</keyword>